<gene>
    <name evidence="1" type="ORF">SVUK_LOCUS16603</name>
</gene>
<evidence type="ECO:0000313" key="2">
    <source>
        <dbReference type="Proteomes" id="UP000270094"/>
    </source>
</evidence>
<dbReference type="AlphaFoldDB" id="A0A3P7LG96"/>
<dbReference type="Proteomes" id="UP000270094">
    <property type="component" value="Unassembled WGS sequence"/>
</dbReference>
<dbReference type="OrthoDB" id="5815649at2759"/>
<name>A0A3P7LG96_STRVU</name>
<organism evidence="1 2">
    <name type="scientific">Strongylus vulgaris</name>
    <name type="common">Blood worm</name>
    <dbReference type="NCBI Taxonomy" id="40348"/>
    <lineage>
        <taxon>Eukaryota</taxon>
        <taxon>Metazoa</taxon>
        <taxon>Ecdysozoa</taxon>
        <taxon>Nematoda</taxon>
        <taxon>Chromadorea</taxon>
        <taxon>Rhabditida</taxon>
        <taxon>Rhabditina</taxon>
        <taxon>Rhabditomorpha</taxon>
        <taxon>Strongyloidea</taxon>
        <taxon>Strongylidae</taxon>
        <taxon>Strongylus</taxon>
    </lineage>
</organism>
<dbReference type="EMBL" id="UYYB01113708">
    <property type="protein sequence ID" value="VDM81605.1"/>
    <property type="molecule type" value="Genomic_DNA"/>
</dbReference>
<reference evidence="1 2" key="1">
    <citation type="submission" date="2018-11" db="EMBL/GenBank/DDBJ databases">
        <authorList>
            <consortium name="Pathogen Informatics"/>
        </authorList>
    </citation>
    <scope>NUCLEOTIDE SEQUENCE [LARGE SCALE GENOMIC DNA]</scope>
</reference>
<protein>
    <submittedName>
        <fullName evidence="1">Uncharacterized protein</fullName>
    </submittedName>
</protein>
<sequence length="82" mass="9806">MRRTDDRWTRRTQEWISREAKRPRGRPPTRWADVFVARMNQLNSRNGSGSRERRRCNSIPTSLMTLARDRNGWKQCCGLDDK</sequence>
<keyword evidence="2" id="KW-1185">Reference proteome</keyword>
<accession>A0A3P7LG96</accession>
<proteinExistence type="predicted"/>
<evidence type="ECO:0000313" key="1">
    <source>
        <dbReference type="EMBL" id="VDM81605.1"/>
    </source>
</evidence>